<evidence type="ECO:0000313" key="4">
    <source>
        <dbReference type="Proteomes" id="UP000320593"/>
    </source>
</evidence>
<feature type="compositionally biased region" description="Basic and acidic residues" evidence="1">
    <location>
        <begin position="7"/>
        <end position="18"/>
    </location>
</feature>
<dbReference type="CDD" id="cd02227">
    <property type="entry name" value="cupin_TM1112-like"/>
    <property type="match status" value="1"/>
</dbReference>
<reference evidence="3 4" key="1">
    <citation type="submission" date="2019-07" db="EMBL/GenBank/DDBJ databases">
        <title>Genomic Encyclopedia of Archaeal and Bacterial Type Strains, Phase II (KMG-II): from individual species to whole genera.</title>
        <authorList>
            <person name="Goeker M."/>
        </authorList>
    </citation>
    <scope>NUCLEOTIDE SEQUENCE [LARGE SCALE GENOMIC DNA]</scope>
    <source>
        <strain evidence="3 4">ATCC BAA-252</strain>
    </source>
</reference>
<dbReference type="OrthoDB" id="6877662at2"/>
<dbReference type="AlphaFoldDB" id="A0A562SKT8"/>
<feature type="region of interest" description="Disordered" evidence="1">
    <location>
        <begin position="1"/>
        <end position="20"/>
    </location>
</feature>
<dbReference type="InterPro" id="IPR011051">
    <property type="entry name" value="RmlC_Cupin_sf"/>
</dbReference>
<dbReference type="EMBL" id="VLLF01000010">
    <property type="protein sequence ID" value="TWI81915.1"/>
    <property type="molecule type" value="Genomic_DNA"/>
</dbReference>
<evidence type="ECO:0000256" key="1">
    <source>
        <dbReference type="SAM" id="MobiDB-lite"/>
    </source>
</evidence>
<dbReference type="Pfam" id="PF05899">
    <property type="entry name" value="Cupin_3"/>
    <property type="match status" value="1"/>
</dbReference>
<dbReference type="PANTHER" id="PTHR40943:SF1">
    <property type="entry name" value="CYTOPLASMIC PROTEIN"/>
    <property type="match status" value="1"/>
</dbReference>
<dbReference type="PANTHER" id="PTHR40943">
    <property type="entry name" value="CYTOPLASMIC PROTEIN-RELATED"/>
    <property type="match status" value="1"/>
</dbReference>
<gene>
    <name evidence="3" type="ORF">JM93_03878</name>
</gene>
<name>A0A562SKT8_9HYPH</name>
<dbReference type="Proteomes" id="UP000320593">
    <property type="component" value="Unassembled WGS sequence"/>
</dbReference>
<evidence type="ECO:0000259" key="2">
    <source>
        <dbReference type="Pfam" id="PF05899"/>
    </source>
</evidence>
<evidence type="ECO:0000313" key="3">
    <source>
        <dbReference type="EMBL" id="TWI81915.1"/>
    </source>
</evidence>
<keyword evidence="4" id="KW-1185">Reference proteome</keyword>
<sequence length="183" mass="20117">MNTNTDRTSEKHSEDDRTNVSAGLHKLHASAAHAEMGAVFPIGALDRGALLPAPINPNWILEGSPDAYCANMTGANRGWTSTDHWSCTAGKFRWHYGCDEAVMFLEGEAFITDAAGVRYHARPGICLFFPVGTSAVWEVPEYVRKIAFNQRALPKHLVFLARVQNRLKRMIGLDKTVGTGFGT</sequence>
<accession>A0A562SKT8</accession>
<protein>
    <recommendedName>
        <fullName evidence="2">(S)-ureidoglycine aminohydrolase cupin domain-containing protein</fullName>
    </recommendedName>
</protein>
<dbReference type="InterPro" id="IPR008579">
    <property type="entry name" value="UGlyAH_Cupin_dom"/>
</dbReference>
<dbReference type="SUPFAM" id="SSF51182">
    <property type="entry name" value="RmlC-like cupins"/>
    <property type="match status" value="1"/>
</dbReference>
<organism evidence="3 4">
    <name type="scientific">Roseibium hamelinense</name>
    <dbReference type="NCBI Taxonomy" id="150831"/>
    <lineage>
        <taxon>Bacteria</taxon>
        <taxon>Pseudomonadati</taxon>
        <taxon>Pseudomonadota</taxon>
        <taxon>Alphaproteobacteria</taxon>
        <taxon>Hyphomicrobiales</taxon>
        <taxon>Stappiaceae</taxon>
        <taxon>Roseibium</taxon>
    </lineage>
</organism>
<feature type="domain" description="(S)-ureidoglycine aminohydrolase cupin" evidence="2">
    <location>
        <begin position="81"/>
        <end position="146"/>
    </location>
</feature>
<comment type="caution">
    <text evidence="3">The sequence shown here is derived from an EMBL/GenBank/DDBJ whole genome shotgun (WGS) entry which is preliminary data.</text>
</comment>
<dbReference type="Gene3D" id="2.60.120.10">
    <property type="entry name" value="Jelly Rolls"/>
    <property type="match status" value="1"/>
</dbReference>
<dbReference type="InterPro" id="IPR014710">
    <property type="entry name" value="RmlC-like_jellyroll"/>
</dbReference>
<dbReference type="RefSeq" id="WP_145346553.1">
    <property type="nucleotide sequence ID" value="NZ_SMLY01000072.1"/>
</dbReference>
<proteinExistence type="predicted"/>